<name>A0ABS5J7Z7_9BACT</name>
<dbReference type="Pfam" id="PF00512">
    <property type="entry name" value="HisKA"/>
    <property type="match status" value="1"/>
</dbReference>
<dbReference type="PANTHER" id="PTHR43547:SF2">
    <property type="entry name" value="HYBRID SIGNAL TRANSDUCTION HISTIDINE KINASE C"/>
    <property type="match status" value="1"/>
</dbReference>
<proteinExistence type="predicted"/>
<dbReference type="PRINTS" id="PR00344">
    <property type="entry name" value="BCTRLSENSOR"/>
</dbReference>
<dbReference type="SMART" id="SM00387">
    <property type="entry name" value="HATPase_c"/>
    <property type="match status" value="1"/>
</dbReference>
<accession>A0ABS5J7Z7</accession>
<keyword evidence="14" id="KW-1185">Reference proteome</keyword>
<evidence type="ECO:0000256" key="9">
    <source>
        <dbReference type="SAM" id="SignalP"/>
    </source>
</evidence>
<dbReference type="SMART" id="SM00448">
    <property type="entry name" value="REC"/>
    <property type="match status" value="1"/>
</dbReference>
<dbReference type="Gene3D" id="2.130.10.10">
    <property type="entry name" value="YVTN repeat-like/Quinoprotein amine dehydrogenase"/>
    <property type="match status" value="2"/>
</dbReference>
<dbReference type="CDD" id="cd00146">
    <property type="entry name" value="PKD"/>
    <property type="match status" value="1"/>
</dbReference>
<dbReference type="CDD" id="cd00156">
    <property type="entry name" value="REC"/>
    <property type="match status" value="1"/>
</dbReference>
<keyword evidence="4" id="KW-0805">Transcription regulation</keyword>
<dbReference type="PROSITE" id="PS00041">
    <property type="entry name" value="HTH_ARAC_FAMILY_1"/>
    <property type="match status" value="1"/>
</dbReference>
<dbReference type="PROSITE" id="PS50110">
    <property type="entry name" value="RESPONSE_REGULATORY"/>
    <property type="match status" value="1"/>
</dbReference>
<dbReference type="InterPro" id="IPR004358">
    <property type="entry name" value="Sig_transdc_His_kin-like_C"/>
</dbReference>
<dbReference type="InterPro" id="IPR018060">
    <property type="entry name" value="HTH_AraC"/>
</dbReference>
<dbReference type="Gene3D" id="2.60.40.10">
    <property type="entry name" value="Immunoglobulins"/>
    <property type="match status" value="1"/>
</dbReference>
<dbReference type="Pfam" id="PF07494">
    <property type="entry name" value="Reg_prop"/>
    <property type="match status" value="5"/>
</dbReference>
<evidence type="ECO:0000256" key="6">
    <source>
        <dbReference type="ARBA" id="ARBA00023163"/>
    </source>
</evidence>
<dbReference type="SUPFAM" id="SSF47384">
    <property type="entry name" value="Homodimeric domain of signal transducing histidine kinase"/>
    <property type="match status" value="1"/>
</dbReference>
<dbReference type="PROSITE" id="PS01124">
    <property type="entry name" value="HTH_ARAC_FAMILY_2"/>
    <property type="match status" value="1"/>
</dbReference>
<gene>
    <name evidence="13" type="ORF">KE626_24635</name>
</gene>
<dbReference type="SMART" id="SM00342">
    <property type="entry name" value="HTH_ARAC"/>
    <property type="match status" value="1"/>
</dbReference>
<keyword evidence="8" id="KW-0472">Membrane</keyword>
<dbReference type="SMART" id="SM00388">
    <property type="entry name" value="HisKA"/>
    <property type="match status" value="1"/>
</dbReference>
<keyword evidence="9" id="KW-0732">Signal</keyword>
<dbReference type="InterPro" id="IPR001789">
    <property type="entry name" value="Sig_transdc_resp-reg_receiver"/>
</dbReference>
<feature type="signal peptide" evidence="9">
    <location>
        <begin position="1"/>
        <end position="23"/>
    </location>
</feature>
<dbReference type="InterPro" id="IPR036890">
    <property type="entry name" value="HATPase_C_sf"/>
</dbReference>
<dbReference type="PROSITE" id="PS50109">
    <property type="entry name" value="HIS_KIN"/>
    <property type="match status" value="1"/>
</dbReference>
<dbReference type="InterPro" id="IPR036097">
    <property type="entry name" value="HisK_dim/P_sf"/>
</dbReference>
<dbReference type="InterPro" id="IPR011006">
    <property type="entry name" value="CheY-like_superfamily"/>
</dbReference>
<dbReference type="Gene3D" id="1.10.10.60">
    <property type="entry name" value="Homeodomain-like"/>
    <property type="match status" value="1"/>
</dbReference>
<dbReference type="EC" id="2.7.13.3" evidence="2"/>
<dbReference type="SUPFAM" id="SSF46689">
    <property type="entry name" value="Homeodomain-like"/>
    <property type="match status" value="1"/>
</dbReference>
<keyword evidence="3 7" id="KW-0597">Phosphoprotein</keyword>
<keyword evidence="6" id="KW-0804">Transcription</keyword>
<dbReference type="InterPro" id="IPR011110">
    <property type="entry name" value="Reg_prop"/>
</dbReference>
<dbReference type="RefSeq" id="WP_211975676.1">
    <property type="nucleotide sequence ID" value="NZ_CBFHAM010000013.1"/>
</dbReference>
<feature type="chain" id="PRO_5046621959" description="histidine kinase" evidence="9">
    <location>
        <begin position="24"/>
        <end position="1385"/>
    </location>
</feature>
<protein>
    <recommendedName>
        <fullName evidence="2">histidine kinase</fullName>
        <ecNumber evidence="2">2.7.13.3</ecNumber>
    </recommendedName>
</protein>
<dbReference type="CDD" id="cd00082">
    <property type="entry name" value="HisKA"/>
    <property type="match status" value="1"/>
</dbReference>
<dbReference type="SUPFAM" id="SSF55874">
    <property type="entry name" value="ATPase domain of HSP90 chaperone/DNA topoisomerase II/histidine kinase"/>
    <property type="match status" value="1"/>
</dbReference>
<evidence type="ECO:0000313" key="14">
    <source>
        <dbReference type="Proteomes" id="UP000676386"/>
    </source>
</evidence>
<evidence type="ECO:0000259" key="12">
    <source>
        <dbReference type="PROSITE" id="PS50110"/>
    </source>
</evidence>
<dbReference type="InterPro" id="IPR013783">
    <property type="entry name" value="Ig-like_fold"/>
</dbReference>
<comment type="catalytic activity">
    <reaction evidence="1">
        <text>ATP + protein L-histidine = ADP + protein N-phospho-L-histidine.</text>
        <dbReference type="EC" id="2.7.13.3"/>
    </reaction>
</comment>
<sequence length="1385" mass="156236">MKKFVMFCLLLMVAAFPARSSLAGDNRYHVISYLGIEQGLSNNAVRCVFQDHKGFMWFGTYDGLNRYDGNVFKVFRNRFNDSSSLVNNWVFTINEDLQHKLWVGTRQGLNIYDQVSGKFSSVRYRVSGTTRYERITAVVRDIKKDAKGNMLIGTEGLGLLFCAAGTYTAVALPLSADGLRLVSYDAGAIEVAANGDVWLFVQGKGLCRMDKSAAGISLVNGTIPAGDCMKADGDRLWIGTPNGLQKFSISSNQYQEAYTEENGKLSYNKVSGLFLDKCGRLWIATNGGGINIILTKDGTVAGNIPSGNNNYTLASSSVSAIYEDVDGRKWIGTLRGGVNIIDPKKDRFQSFLHDPLNSNSLVSNFIFAFCEEEDGTIWVGTDGAGLSRWQRETGQFTNFVHQPGVSASLSDNFVTNIRCDNEEHVWVSTFWGGINRFDKKTKTFRHYSLIYNNSIKESKTVYLLHKDSKNTLWAGTFGRGSLYKGALFKYDRAKDSFRLFDDNLTDLFTMEEDRSGQLWAGNLRSLIKIDPQNKRHTSYTLGNPVRAIHEDSKGRFWIGTEGGGLILFDRVQGKILERYTAAEGLCNNAVLNILEDEAGDLWISTFYGISRFDATRKNFTNFYQGDGLSSNQFNYNAALRLKSGELIFGGIKGLNIFRPSNIISSGEKPGMLFTDIHINNMPIGQRPGYIAEQWGDDIRKIRVPYREAVFSFDFTALDYSTSDKISYAYYMDGWDKNWVQAGNTRTATYTHLADGHYTFRVKSTNAEGRWIANEISVEIIVLSPWYASWWAYLLYLCMVLGIAAIYITYKTKQRRLRYQVDLANMNTEKERELNEKKISFFTNVSHEFRTPLTLIINPVKDLMAEQEPDGKYHRELTTVYRNARRLLRLLDQLLMFRRVDSDIDRLKSARFNFTELCWDVFQYFEQQAQSANQHYTFICDSDGLWIYGDREKLEIALFNLLSNALKYTPAGGSIEMKLSCTDDQVQIAIADTGYGISADSANRVFEKFFRSESSSHTQQPGFGIGLYLVKQFIVLHSGNISFESTEGKGTVFKVVLPCGTTASQPGPPSDVPADRTSFLTAMADEALETILPGPSEEEAIGTMITAKQTMLIVDDDAQIRGYISGMFRSAFNIAEAGNGKEGLEKAMALLPDVVVSDIRMETMSGLDLCREIKQSAVLNHIPVILLTGSSVEEGKLESAEVGSDYYITKPFERELLAAAVQSVLQTRDNLRNYFLNEVTLRKNDFKVSGQYKEFVEKCIAIVEANLDNDEFNIKVLAREIGMSHSSVYKKIRLVSGESLRGFVRFVRLRKAAELMINTSLNVNEVGFQVGINDVKFFREQFNKVFGMNPSEYIRRYRKVFEDKYKVEQIETRKRTRVEKKPDPGI</sequence>
<dbReference type="EMBL" id="JAGTXB010000015">
    <property type="protein sequence ID" value="MBS0030537.1"/>
    <property type="molecule type" value="Genomic_DNA"/>
</dbReference>
<dbReference type="InterPro" id="IPR005467">
    <property type="entry name" value="His_kinase_dom"/>
</dbReference>
<evidence type="ECO:0000256" key="5">
    <source>
        <dbReference type="ARBA" id="ARBA00023125"/>
    </source>
</evidence>
<evidence type="ECO:0000256" key="3">
    <source>
        <dbReference type="ARBA" id="ARBA00022553"/>
    </source>
</evidence>
<evidence type="ECO:0000256" key="1">
    <source>
        <dbReference type="ARBA" id="ARBA00000085"/>
    </source>
</evidence>
<evidence type="ECO:0000256" key="8">
    <source>
        <dbReference type="SAM" id="Phobius"/>
    </source>
</evidence>
<evidence type="ECO:0000256" key="2">
    <source>
        <dbReference type="ARBA" id="ARBA00012438"/>
    </source>
</evidence>
<dbReference type="SUPFAM" id="SSF52172">
    <property type="entry name" value="CheY-like"/>
    <property type="match status" value="1"/>
</dbReference>
<dbReference type="InterPro" id="IPR003594">
    <property type="entry name" value="HATPase_dom"/>
</dbReference>
<dbReference type="Gene3D" id="3.30.565.10">
    <property type="entry name" value="Histidine kinase-like ATPase, C-terminal domain"/>
    <property type="match status" value="1"/>
</dbReference>
<dbReference type="Proteomes" id="UP000676386">
    <property type="component" value="Unassembled WGS sequence"/>
</dbReference>
<dbReference type="Pfam" id="PF02518">
    <property type="entry name" value="HATPase_c"/>
    <property type="match status" value="1"/>
</dbReference>
<keyword evidence="8" id="KW-1133">Transmembrane helix</keyword>
<comment type="caution">
    <text evidence="13">The sequence shown here is derived from an EMBL/GenBank/DDBJ whole genome shotgun (WGS) entry which is preliminary data.</text>
</comment>
<evidence type="ECO:0000256" key="4">
    <source>
        <dbReference type="ARBA" id="ARBA00023015"/>
    </source>
</evidence>
<keyword evidence="5" id="KW-0238">DNA-binding</keyword>
<organism evidence="13 14">
    <name type="scientific">Chitinophaga hostae</name>
    <dbReference type="NCBI Taxonomy" id="2831022"/>
    <lineage>
        <taxon>Bacteria</taxon>
        <taxon>Pseudomonadati</taxon>
        <taxon>Bacteroidota</taxon>
        <taxon>Chitinophagia</taxon>
        <taxon>Chitinophagales</taxon>
        <taxon>Chitinophagaceae</taxon>
        <taxon>Chitinophaga</taxon>
    </lineage>
</organism>
<dbReference type="InterPro" id="IPR011123">
    <property type="entry name" value="Y_Y_Y"/>
</dbReference>
<dbReference type="Pfam" id="PF12833">
    <property type="entry name" value="HTH_18"/>
    <property type="match status" value="1"/>
</dbReference>
<evidence type="ECO:0000259" key="11">
    <source>
        <dbReference type="PROSITE" id="PS50109"/>
    </source>
</evidence>
<evidence type="ECO:0000259" key="10">
    <source>
        <dbReference type="PROSITE" id="PS01124"/>
    </source>
</evidence>
<dbReference type="InterPro" id="IPR003661">
    <property type="entry name" value="HisK_dim/P_dom"/>
</dbReference>
<feature type="domain" description="HTH araC/xylS-type" evidence="10">
    <location>
        <begin position="1256"/>
        <end position="1355"/>
    </location>
</feature>
<feature type="domain" description="Histidine kinase" evidence="11">
    <location>
        <begin position="843"/>
        <end position="1060"/>
    </location>
</feature>
<evidence type="ECO:0000256" key="7">
    <source>
        <dbReference type="PROSITE-ProRule" id="PRU00169"/>
    </source>
</evidence>
<feature type="transmembrane region" description="Helical" evidence="8">
    <location>
        <begin position="789"/>
        <end position="809"/>
    </location>
</feature>
<dbReference type="PANTHER" id="PTHR43547">
    <property type="entry name" value="TWO-COMPONENT HISTIDINE KINASE"/>
    <property type="match status" value="1"/>
</dbReference>
<feature type="domain" description="Response regulatory" evidence="12">
    <location>
        <begin position="1109"/>
        <end position="1224"/>
    </location>
</feature>
<dbReference type="InterPro" id="IPR018062">
    <property type="entry name" value="HTH_AraC-typ_CS"/>
</dbReference>
<dbReference type="Gene3D" id="1.10.287.130">
    <property type="match status" value="1"/>
</dbReference>
<evidence type="ECO:0000313" key="13">
    <source>
        <dbReference type="EMBL" id="MBS0030537.1"/>
    </source>
</evidence>
<dbReference type="SUPFAM" id="SSF63829">
    <property type="entry name" value="Calcium-dependent phosphotriesterase"/>
    <property type="match status" value="3"/>
</dbReference>
<reference evidence="13 14" key="1">
    <citation type="submission" date="2021-04" db="EMBL/GenBank/DDBJ databases">
        <title>Chitinophaga sp. nov., isolated from the rhizosphere soil.</title>
        <authorList>
            <person name="He S."/>
        </authorList>
    </citation>
    <scope>NUCLEOTIDE SEQUENCE [LARGE SCALE GENOMIC DNA]</scope>
    <source>
        <strain evidence="13 14">2R12</strain>
    </source>
</reference>
<keyword evidence="8" id="KW-0812">Transmembrane</keyword>
<dbReference type="Pfam" id="PF00072">
    <property type="entry name" value="Response_reg"/>
    <property type="match status" value="1"/>
</dbReference>
<dbReference type="Pfam" id="PF07495">
    <property type="entry name" value="Y_Y_Y"/>
    <property type="match status" value="1"/>
</dbReference>
<dbReference type="Gene3D" id="3.40.50.2300">
    <property type="match status" value="1"/>
</dbReference>
<dbReference type="InterPro" id="IPR009057">
    <property type="entry name" value="Homeodomain-like_sf"/>
</dbReference>
<dbReference type="InterPro" id="IPR015943">
    <property type="entry name" value="WD40/YVTN_repeat-like_dom_sf"/>
</dbReference>
<feature type="modified residue" description="4-aspartylphosphate" evidence="7">
    <location>
        <position position="1157"/>
    </location>
</feature>